<keyword evidence="3" id="KW-1185">Reference proteome</keyword>
<evidence type="ECO:0000313" key="2">
    <source>
        <dbReference type="EMBL" id="QNO17990.1"/>
    </source>
</evidence>
<dbReference type="KEGG" id="caml:H6X83_13930"/>
<reference evidence="2 3" key="1">
    <citation type="submission" date="2020-08" db="EMBL/GenBank/DDBJ databases">
        <authorList>
            <person name="Ren C."/>
            <person name="Gu Y."/>
            <person name="Xu Y."/>
        </authorList>
    </citation>
    <scope>NUCLEOTIDE SEQUENCE [LARGE SCALE GENOMIC DNA]</scope>
    <source>
        <strain evidence="2 3">LBM18003</strain>
    </source>
</reference>
<name>A0A7G9WH28_9FIRM</name>
<evidence type="ECO:0000313" key="3">
    <source>
        <dbReference type="Proteomes" id="UP000516046"/>
    </source>
</evidence>
<proteinExistence type="predicted"/>
<accession>A0A7G9WH28</accession>
<feature type="region of interest" description="Disordered" evidence="1">
    <location>
        <begin position="208"/>
        <end position="227"/>
    </location>
</feature>
<dbReference type="EMBL" id="CP060696">
    <property type="protein sequence ID" value="QNO17990.1"/>
    <property type="molecule type" value="Genomic_DNA"/>
</dbReference>
<dbReference type="RefSeq" id="WP_212507055.1">
    <property type="nucleotide sequence ID" value="NZ_CP060696.1"/>
</dbReference>
<organism evidence="2 3">
    <name type="scientific">Caproicibacterium amylolyticum</name>
    <dbReference type="NCBI Taxonomy" id="2766537"/>
    <lineage>
        <taxon>Bacteria</taxon>
        <taxon>Bacillati</taxon>
        <taxon>Bacillota</taxon>
        <taxon>Clostridia</taxon>
        <taxon>Eubacteriales</taxon>
        <taxon>Oscillospiraceae</taxon>
        <taxon>Caproicibacterium</taxon>
    </lineage>
</organism>
<dbReference type="Proteomes" id="UP000516046">
    <property type="component" value="Chromosome"/>
</dbReference>
<dbReference type="Pfam" id="PF14014">
    <property type="entry name" value="DUF4230"/>
    <property type="match status" value="1"/>
</dbReference>
<evidence type="ECO:0000256" key="1">
    <source>
        <dbReference type="SAM" id="MobiDB-lite"/>
    </source>
</evidence>
<sequence>MKGQRKLRLGRTAKLLLVTVVATAVAVSAIFVTVGRAKRTGGEAQVTSTVVKEKILRINELSTVKYMYTNVGKFSQSNDFYGYEIPFTTKSFLITYDGTIKAGVDMNNAEVSVTDSTVTLTLPAAKVLSHEIDEGSIEVYDETKNIFNPISVKDYTNFAATEKTKMEQKATSQGLLKEAAEKAKTNLSELLQQTAEGRKIVFKELPAPSAVSSGVSSASSQPGSSVS</sequence>
<gene>
    <name evidence="2" type="ORF">H6X83_13930</name>
</gene>
<dbReference type="AlphaFoldDB" id="A0A7G9WH28"/>
<dbReference type="InterPro" id="IPR025324">
    <property type="entry name" value="DUF4230"/>
</dbReference>
<protein>
    <submittedName>
        <fullName evidence="2">DUF4230 domain-containing protein</fullName>
    </submittedName>
</protein>